<evidence type="ECO:0000313" key="1">
    <source>
        <dbReference type="EMBL" id="GKT43427.1"/>
    </source>
</evidence>
<protein>
    <submittedName>
        <fullName evidence="1">Uncharacterized protein</fullName>
    </submittedName>
</protein>
<reference evidence="1 2" key="1">
    <citation type="submission" date="2022-03" db="EMBL/GenBank/DDBJ databases">
        <title>Genome data of Colletotrichum spp.</title>
        <authorList>
            <person name="Utami Y.D."/>
            <person name="Hiruma K."/>
        </authorList>
    </citation>
    <scope>NUCLEOTIDE SEQUENCE [LARGE SCALE GENOMIC DNA]</scope>
    <source>
        <strain evidence="1 2">MAFF 239500</strain>
    </source>
</reference>
<dbReference type="Proteomes" id="UP001055115">
    <property type="component" value="Unassembled WGS sequence"/>
</dbReference>
<dbReference type="GeneID" id="73324410"/>
<comment type="caution">
    <text evidence="1">The sequence shown here is derived from an EMBL/GenBank/DDBJ whole genome shotgun (WGS) entry which is preliminary data.</text>
</comment>
<dbReference type="RefSeq" id="XP_049125777.1">
    <property type="nucleotide sequence ID" value="XM_049269820.1"/>
</dbReference>
<evidence type="ECO:0000313" key="2">
    <source>
        <dbReference type="Proteomes" id="UP001055115"/>
    </source>
</evidence>
<sequence length="126" mass="13809">MPTHYLSRLTDYNFFQAADCSLQKEKSISSSANDLIKPSNRAWFPSLWNIAIDALNTIPKYTDVDGLTALDDTQQADFAGVTSVQLIPIAVASIDMIGHFGYNAEFNTINTMASNKLGSAARHAKH</sequence>
<dbReference type="EMBL" id="BQXU01000007">
    <property type="protein sequence ID" value="GKT43427.1"/>
    <property type="molecule type" value="Genomic_DNA"/>
</dbReference>
<organism evidence="1 2">
    <name type="scientific">Colletotrichum spaethianum</name>
    <dbReference type="NCBI Taxonomy" id="700344"/>
    <lineage>
        <taxon>Eukaryota</taxon>
        <taxon>Fungi</taxon>
        <taxon>Dikarya</taxon>
        <taxon>Ascomycota</taxon>
        <taxon>Pezizomycotina</taxon>
        <taxon>Sordariomycetes</taxon>
        <taxon>Hypocreomycetidae</taxon>
        <taxon>Glomerellales</taxon>
        <taxon>Glomerellaceae</taxon>
        <taxon>Colletotrichum</taxon>
        <taxon>Colletotrichum spaethianum species complex</taxon>
    </lineage>
</organism>
<gene>
    <name evidence="1" type="ORF">ColSpa_03608</name>
</gene>
<keyword evidence="2" id="KW-1185">Reference proteome</keyword>
<proteinExistence type="predicted"/>
<accession>A0AA37L7W5</accession>
<name>A0AA37L7W5_9PEZI</name>
<dbReference type="AlphaFoldDB" id="A0AA37L7W5"/>